<evidence type="ECO:0000256" key="2">
    <source>
        <dbReference type="ARBA" id="ARBA00022692"/>
    </source>
</evidence>
<evidence type="ECO:0000313" key="6">
    <source>
        <dbReference type="EMBL" id="GGG66753.1"/>
    </source>
</evidence>
<accession>A0A917LZV7</accession>
<evidence type="ECO:0000256" key="5">
    <source>
        <dbReference type="SAM" id="Phobius"/>
    </source>
</evidence>
<keyword evidence="3 5" id="KW-1133">Transmembrane helix</keyword>
<reference evidence="6" key="2">
    <citation type="submission" date="2020-09" db="EMBL/GenBank/DDBJ databases">
        <authorList>
            <person name="Sun Q."/>
            <person name="Zhou Y."/>
        </authorList>
    </citation>
    <scope>NUCLEOTIDE SEQUENCE</scope>
    <source>
        <strain evidence="6">CGMCC 1.12997</strain>
    </source>
</reference>
<dbReference type="Pfam" id="PF04191">
    <property type="entry name" value="PEMT"/>
    <property type="match status" value="1"/>
</dbReference>
<evidence type="ECO:0000256" key="1">
    <source>
        <dbReference type="ARBA" id="ARBA00004127"/>
    </source>
</evidence>
<evidence type="ECO:0000256" key="3">
    <source>
        <dbReference type="ARBA" id="ARBA00022989"/>
    </source>
</evidence>
<dbReference type="EMBL" id="BMGT01000001">
    <property type="protein sequence ID" value="GGG66753.1"/>
    <property type="molecule type" value="Genomic_DNA"/>
</dbReference>
<feature type="transmembrane region" description="Helical" evidence="5">
    <location>
        <begin position="12"/>
        <end position="30"/>
    </location>
</feature>
<reference evidence="6" key="1">
    <citation type="journal article" date="2014" name="Int. J. Syst. Evol. Microbiol.">
        <title>Complete genome sequence of Corynebacterium casei LMG S-19264T (=DSM 44701T), isolated from a smear-ripened cheese.</title>
        <authorList>
            <consortium name="US DOE Joint Genome Institute (JGI-PGF)"/>
            <person name="Walter F."/>
            <person name="Albersmeier A."/>
            <person name="Kalinowski J."/>
            <person name="Ruckert C."/>
        </authorList>
    </citation>
    <scope>NUCLEOTIDE SEQUENCE</scope>
    <source>
        <strain evidence="6">CGMCC 1.12997</strain>
    </source>
</reference>
<dbReference type="PANTHER" id="PTHR12714">
    <property type="entry name" value="PROTEIN-S ISOPRENYLCYSTEINE O-METHYLTRANSFERASE"/>
    <property type="match status" value="1"/>
</dbReference>
<evidence type="ECO:0000313" key="7">
    <source>
        <dbReference type="Proteomes" id="UP000647241"/>
    </source>
</evidence>
<keyword evidence="7" id="KW-1185">Reference proteome</keyword>
<dbReference type="InterPro" id="IPR007318">
    <property type="entry name" value="Phopholipid_MeTrfase"/>
</dbReference>
<name>A0A917LZV7_9BACT</name>
<keyword evidence="4 5" id="KW-0472">Membrane</keyword>
<feature type="transmembrane region" description="Helical" evidence="5">
    <location>
        <begin position="192"/>
        <end position="214"/>
    </location>
</feature>
<feature type="transmembrane region" description="Helical" evidence="5">
    <location>
        <begin position="220"/>
        <end position="241"/>
    </location>
</feature>
<evidence type="ECO:0000256" key="4">
    <source>
        <dbReference type="ARBA" id="ARBA00023136"/>
    </source>
</evidence>
<dbReference type="Gene3D" id="1.20.120.1630">
    <property type="match status" value="1"/>
</dbReference>
<dbReference type="RefSeq" id="WP_188552614.1">
    <property type="nucleotide sequence ID" value="NZ_BMGT01000001.1"/>
</dbReference>
<gene>
    <name evidence="6" type="ORF">GCM10011585_05750</name>
</gene>
<dbReference type="GO" id="GO:0016740">
    <property type="term" value="F:transferase activity"/>
    <property type="evidence" value="ECO:0007669"/>
    <property type="project" value="UniProtKB-ARBA"/>
</dbReference>
<dbReference type="PANTHER" id="PTHR12714:SF9">
    <property type="entry name" value="PROTEIN-S-ISOPRENYLCYSTEINE O-METHYLTRANSFERASE"/>
    <property type="match status" value="1"/>
</dbReference>
<protein>
    <recommendedName>
        <fullName evidence="8">Phospholipid methyltransferase</fullName>
    </recommendedName>
</protein>
<comment type="subcellular location">
    <subcellularLocation>
        <location evidence="1">Endomembrane system</location>
        <topology evidence="1">Multi-pass membrane protein</topology>
    </subcellularLocation>
</comment>
<dbReference type="GO" id="GO:0012505">
    <property type="term" value="C:endomembrane system"/>
    <property type="evidence" value="ECO:0007669"/>
    <property type="project" value="UniProtKB-SubCell"/>
</dbReference>
<dbReference type="Proteomes" id="UP000647241">
    <property type="component" value="Unassembled WGS sequence"/>
</dbReference>
<proteinExistence type="predicted"/>
<sequence length="255" mass="27117">MKATAFEFRFRFLIHFVIIVLGFTAPWDRWLHVDSSGPNAHVWGTLAAYVAMLKPGTIGIAAAFNVLLGVGIVCALAAAALRTWGSAYLGANVVKAHTFQGNGVVAAGPYRFVRNPLYLGTMIHVLALALLMPPSGAVFTIVAIVLFQVRLILGEEAFLTAKLGEPYLAYCARVPRLLPALMPRVAASQASAAWGSALLGEIYMWGVAIAFIAVGYRYNAFLITQGVVVSVGVSLVARALIPKTSVTQDGVTAVE</sequence>
<organism evidence="6 7">
    <name type="scientific">Edaphobacter dinghuensis</name>
    <dbReference type="NCBI Taxonomy" id="1560005"/>
    <lineage>
        <taxon>Bacteria</taxon>
        <taxon>Pseudomonadati</taxon>
        <taxon>Acidobacteriota</taxon>
        <taxon>Terriglobia</taxon>
        <taxon>Terriglobales</taxon>
        <taxon>Acidobacteriaceae</taxon>
        <taxon>Edaphobacter</taxon>
    </lineage>
</organism>
<keyword evidence="2 5" id="KW-0812">Transmembrane</keyword>
<dbReference type="AlphaFoldDB" id="A0A917LZV7"/>
<feature type="transmembrane region" description="Helical" evidence="5">
    <location>
        <begin position="122"/>
        <end position="147"/>
    </location>
</feature>
<feature type="transmembrane region" description="Helical" evidence="5">
    <location>
        <begin position="60"/>
        <end position="81"/>
    </location>
</feature>
<comment type="caution">
    <text evidence="6">The sequence shown here is derived from an EMBL/GenBank/DDBJ whole genome shotgun (WGS) entry which is preliminary data.</text>
</comment>
<evidence type="ECO:0008006" key="8">
    <source>
        <dbReference type="Google" id="ProtNLM"/>
    </source>
</evidence>